<evidence type="ECO:0000256" key="8">
    <source>
        <dbReference type="ARBA" id="ARBA00023170"/>
    </source>
</evidence>
<evidence type="ECO:0000256" key="6">
    <source>
        <dbReference type="ARBA" id="ARBA00023077"/>
    </source>
</evidence>
<evidence type="ECO:0000256" key="1">
    <source>
        <dbReference type="ARBA" id="ARBA00004571"/>
    </source>
</evidence>
<evidence type="ECO:0000256" key="4">
    <source>
        <dbReference type="ARBA" id="ARBA00022692"/>
    </source>
</evidence>
<dbReference type="PROSITE" id="PS52016">
    <property type="entry name" value="TONB_DEPENDENT_REC_3"/>
    <property type="match status" value="1"/>
</dbReference>
<dbReference type="InterPro" id="IPR012910">
    <property type="entry name" value="Plug_dom"/>
</dbReference>
<evidence type="ECO:0000256" key="10">
    <source>
        <dbReference type="PROSITE-ProRule" id="PRU01360"/>
    </source>
</evidence>
<evidence type="ECO:0000256" key="5">
    <source>
        <dbReference type="ARBA" id="ARBA00022729"/>
    </source>
</evidence>
<protein>
    <submittedName>
        <fullName evidence="15">Ligand-gated channel protein</fullName>
    </submittedName>
</protein>
<dbReference type="InterPro" id="IPR039426">
    <property type="entry name" value="TonB-dep_rcpt-like"/>
</dbReference>
<dbReference type="RefSeq" id="WP_155322790.1">
    <property type="nucleotide sequence ID" value="NZ_AP021876.1"/>
</dbReference>
<feature type="signal peptide" evidence="12">
    <location>
        <begin position="1"/>
        <end position="29"/>
    </location>
</feature>
<keyword evidence="9 10" id="KW-0998">Cell outer membrane</keyword>
<dbReference type="KEGG" id="dov:DSCO28_28620"/>
<evidence type="ECO:0000313" key="16">
    <source>
        <dbReference type="Proteomes" id="UP000425960"/>
    </source>
</evidence>
<dbReference type="Gene3D" id="2.170.130.10">
    <property type="entry name" value="TonB-dependent receptor, plug domain"/>
    <property type="match status" value="1"/>
</dbReference>
<evidence type="ECO:0000313" key="15">
    <source>
        <dbReference type="EMBL" id="BBO82296.1"/>
    </source>
</evidence>
<dbReference type="PANTHER" id="PTHR30069:SF29">
    <property type="entry name" value="HEMOGLOBIN AND HEMOGLOBIN-HAPTOGLOBIN-BINDING PROTEIN 1-RELATED"/>
    <property type="match status" value="1"/>
</dbReference>
<name>A0A5K7ZM87_9BACT</name>
<dbReference type="InterPro" id="IPR000531">
    <property type="entry name" value="Beta-barrel_TonB"/>
</dbReference>
<dbReference type="AlphaFoldDB" id="A0A5K7ZM87"/>
<organism evidence="15 16">
    <name type="scientific">Desulfosarcina ovata subsp. sediminis</name>
    <dbReference type="NCBI Taxonomy" id="885957"/>
    <lineage>
        <taxon>Bacteria</taxon>
        <taxon>Pseudomonadati</taxon>
        <taxon>Thermodesulfobacteriota</taxon>
        <taxon>Desulfobacteria</taxon>
        <taxon>Desulfobacterales</taxon>
        <taxon>Desulfosarcinaceae</taxon>
        <taxon>Desulfosarcina</taxon>
    </lineage>
</organism>
<comment type="subcellular location">
    <subcellularLocation>
        <location evidence="1 10">Cell outer membrane</location>
        <topology evidence="1 10">Multi-pass membrane protein</topology>
    </subcellularLocation>
</comment>
<dbReference type="Pfam" id="PF00593">
    <property type="entry name" value="TonB_dep_Rec_b-barrel"/>
    <property type="match status" value="1"/>
</dbReference>
<proteinExistence type="inferred from homology"/>
<sequence length="662" mass="74061">MKICNMHCKRIGLLLTMLLLLLLPSGVWAEEETESVTKLQEIVVTGTRTSHAIKDVPVETTLITREDIEKSNAQTVTDIVKTIPGLSATGTDDIFGSGSSRARLRGLSFNNGYGLILIDGQRIHGSSQSGAHGEYAVGLNQIPVSMIERIEVVKGPSSVLYGSDAMAGVINIITRKVPEKATTGAGVKYGWYKVSKSLNYYTDAEVTPSDYGKHRIARNAYAYAGNKINDSMGFLFNYDHEDSEGTSTSPYDYNRDSAMGKFDVVFSDTVSAWVKGEISEFERTTTSVTAEDSYRIAAGLDFDISENHMLMFKGYHYLDEFSTSSRDGEIGFDQIEFQYTWNTGVGHVLTLGSEFQRQGIDYYMNNTATVNDVTVETTTTVKEDVDTFSVYLQDEWTLFDKLVLVPGLRWDDHSTFGDSFNPKLNVMYRVLENTSLRASVGKSFKSPTIRQLYYDVPFWHSPFWIASNPDLEPEESIGYSAGIEQWLFDNKGMVNISYFRNEITDMVVTDTTGQTYEDAPLYIYENVEEATVQGVEVTAQFYPNDSFSLTAGYTFTDSEDESTGNDLTYTPDHAFSISPAYEYMPWGLGVSGTLAYASDQYTDTDNTRTQDAHVIVDGKIFKRLSKMAKITFEADNIFDSDHGDDRYTRTGRTFTVGMDMEF</sequence>
<dbReference type="InterPro" id="IPR037066">
    <property type="entry name" value="Plug_dom_sf"/>
</dbReference>
<reference evidence="15 16" key="1">
    <citation type="submission" date="2019-11" db="EMBL/GenBank/DDBJ databases">
        <title>Comparative genomics of hydrocarbon-degrading Desulfosarcina strains.</title>
        <authorList>
            <person name="Watanabe M."/>
            <person name="Kojima H."/>
            <person name="Fukui M."/>
        </authorList>
    </citation>
    <scope>NUCLEOTIDE SEQUENCE [LARGE SCALE GENOMIC DNA]</scope>
    <source>
        <strain evidence="15 16">28bB2T</strain>
    </source>
</reference>
<dbReference type="EMBL" id="AP021876">
    <property type="protein sequence ID" value="BBO82296.1"/>
    <property type="molecule type" value="Genomic_DNA"/>
</dbReference>
<gene>
    <name evidence="15" type="primary">irgA_1</name>
    <name evidence="15" type="ORF">DSCO28_28620</name>
</gene>
<evidence type="ECO:0000256" key="12">
    <source>
        <dbReference type="SAM" id="SignalP"/>
    </source>
</evidence>
<keyword evidence="4 10" id="KW-0812">Transmembrane</keyword>
<dbReference type="Proteomes" id="UP000425960">
    <property type="component" value="Chromosome"/>
</dbReference>
<dbReference type="GO" id="GO:0015344">
    <property type="term" value="F:siderophore uptake transmembrane transporter activity"/>
    <property type="evidence" value="ECO:0007669"/>
    <property type="project" value="TreeGrafter"/>
</dbReference>
<feature type="domain" description="TonB-dependent receptor plug" evidence="14">
    <location>
        <begin position="53"/>
        <end position="169"/>
    </location>
</feature>
<feature type="chain" id="PRO_5024457795" evidence="12">
    <location>
        <begin position="30"/>
        <end position="662"/>
    </location>
</feature>
<dbReference type="Gene3D" id="2.40.170.20">
    <property type="entry name" value="TonB-dependent receptor, beta-barrel domain"/>
    <property type="match status" value="1"/>
</dbReference>
<evidence type="ECO:0000256" key="11">
    <source>
        <dbReference type="RuleBase" id="RU003357"/>
    </source>
</evidence>
<dbReference type="SUPFAM" id="SSF56935">
    <property type="entry name" value="Porins"/>
    <property type="match status" value="1"/>
</dbReference>
<dbReference type="InterPro" id="IPR036942">
    <property type="entry name" value="Beta-barrel_TonB_sf"/>
</dbReference>
<evidence type="ECO:0000259" key="14">
    <source>
        <dbReference type="Pfam" id="PF07715"/>
    </source>
</evidence>
<evidence type="ECO:0000256" key="2">
    <source>
        <dbReference type="ARBA" id="ARBA00022448"/>
    </source>
</evidence>
<evidence type="ECO:0000256" key="9">
    <source>
        <dbReference type="ARBA" id="ARBA00023237"/>
    </source>
</evidence>
<keyword evidence="2 10" id="KW-0813">Transport</keyword>
<evidence type="ECO:0000256" key="7">
    <source>
        <dbReference type="ARBA" id="ARBA00023136"/>
    </source>
</evidence>
<dbReference type="GO" id="GO:0044718">
    <property type="term" value="P:siderophore transmembrane transport"/>
    <property type="evidence" value="ECO:0007669"/>
    <property type="project" value="TreeGrafter"/>
</dbReference>
<evidence type="ECO:0000256" key="3">
    <source>
        <dbReference type="ARBA" id="ARBA00022452"/>
    </source>
</evidence>
<dbReference type="GO" id="GO:0009279">
    <property type="term" value="C:cell outer membrane"/>
    <property type="evidence" value="ECO:0007669"/>
    <property type="project" value="UniProtKB-SubCell"/>
</dbReference>
<dbReference type="CDD" id="cd01347">
    <property type="entry name" value="ligand_gated_channel"/>
    <property type="match status" value="1"/>
</dbReference>
<dbReference type="PANTHER" id="PTHR30069">
    <property type="entry name" value="TONB-DEPENDENT OUTER MEMBRANE RECEPTOR"/>
    <property type="match status" value="1"/>
</dbReference>
<feature type="domain" description="TonB-dependent receptor-like beta-barrel" evidence="13">
    <location>
        <begin position="213"/>
        <end position="637"/>
    </location>
</feature>
<keyword evidence="8" id="KW-0675">Receptor</keyword>
<evidence type="ECO:0000259" key="13">
    <source>
        <dbReference type="Pfam" id="PF00593"/>
    </source>
</evidence>
<keyword evidence="6 11" id="KW-0798">TonB box</keyword>
<dbReference type="Pfam" id="PF07715">
    <property type="entry name" value="Plug"/>
    <property type="match status" value="1"/>
</dbReference>
<keyword evidence="3 10" id="KW-1134">Transmembrane beta strand</keyword>
<keyword evidence="7 10" id="KW-0472">Membrane</keyword>
<comment type="similarity">
    <text evidence="10 11">Belongs to the TonB-dependent receptor family.</text>
</comment>
<accession>A0A5K7ZM87</accession>
<keyword evidence="5 12" id="KW-0732">Signal</keyword>